<sequence length="129" mass="15047">MDYLKKCERLTVVDATCGKGKTSWAIQHMNEVELSEKFIYITPFLTEVQRVKESVTGRKFYEPTKDDQNVTKIESFKQLLEKGENIVATHSLFLNIDDEILKLIYLQDYTLILDEVMNVIEQVPIKQDD</sequence>
<name>A0A9X8ZDG4_9BACI</name>
<reference evidence="1 2" key="1">
    <citation type="journal article" date="2019" name="Environ. Microbiol.">
        <title>An active ?-lactamase is a part of an orchestrated cell wall stress resistance network of Bacillus subtilis and related rhizosphere species.</title>
        <authorList>
            <person name="Bucher T."/>
            <person name="Keren-Paz A."/>
            <person name="Hausser J."/>
            <person name="Olender T."/>
            <person name="Cytryn E."/>
            <person name="Kolodkin-Gal I."/>
        </authorList>
    </citation>
    <scope>NUCLEOTIDE SEQUENCE [LARGE SCALE GENOMIC DNA]</scope>
    <source>
        <strain evidence="1 2">I4</strain>
    </source>
</reference>
<evidence type="ECO:0000313" key="2">
    <source>
        <dbReference type="Proteomes" id="UP000309170"/>
    </source>
</evidence>
<feature type="non-terminal residue" evidence="1">
    <location>
        <position position="129"/>
    </location>
</feature>
<dbReference type="AlphaFoldDB" id="A0A9X8ZDG4"/>
<protein>
    <submittedName>
        <fullName evidence="1">Uncharacterized protein</fullName>
    </submittedName>
</protein>
<comment type="caution">
    <text evidence="1">The sequence shown here is derived from an EMBL/GenBank/DDBJ whole genome shotgun (WGS) entry which is preliminary data.</text>
</comment>
<accession>A0A9X8ZDG4</accession>
<dbReference type="Proteomes" id="UP000309170">
    <property type="component" value="Unassembled WGS sequence"/>
</dbReference>
<dbReference type="EMBL" id="SZNT01000459">
    <property type="protein sequence ID" value="TKH07810.1"/>
    <property type="molecule type" value="Genomic_DNA"/>
</dbReference>
<evidence type="ECO:0000313" key="1">
    <source>
        <dbReference type="EMBL" id="TKH07810.1"/>
    </source>
</evidence>
<gene>
    <name evidence="1" type="ORF">FC678_22115</name>
</gene>
<proteinExistence type="predicted"/>
<organism evidence="1 2">
    <name type="scientific">Peribacillus simplex</name>
    <dbReference type="NCBI Taxonomy" id="1478"/>
    <lineage>
        <taxon>Bacteria</taxon>
        <taxon>Bacillati</taxon>
        <taxon>Bacillota</taxon>
        <taxon>Bacilli</taxon>
        <taxon>Bacillales</taxon>
        <taxon>Bacillaceae</taxon>
        <taxon>Peribacillus</taxon>
    </lineage>
</organism>